<dbReference type="OrthoDB" id="3199595at2"/>
<evidence type="ECO:0000313" key="3">
    <source>
        <dbReference type="Proteomes" id="UP000306912"/>
    </source>
</evidence>
<dbReference type="Proteomes" id="UP000306912">
    <property type="component" value="Unassembled WGS sequence"/>
</dbReference>
<accession>A0A5R8QB11</accession>
<sequence>MFVANKYYWLRLDKGFFKRHDLKLIRKMPQGDSIALFYMMLLTESIDHDGNLRFDDLIPYDAEMLAILFEYETAFVEMAIKLLEKFNMIEILEDETIYMSKIANMIGSETSAAARVRKHRENQKTLQCNTSVTPSNKLKQICNTEKEIDIEKEIKKDIDNTLVINDNVQKSTHIDFSEQFKNDFNNICTELSKVQKITAGRKTAIKSLMKLLGITSEHEYTNIAVPFLKTISNSGFLNGNNKNGWKATFDWITKQANAVKIIEGNYNKKQSELTTRDLDLEVEINVF</sequence>
<dbReference type="InterPro" id="IPR010056">
    <property type="entry name" value="Phage_rep_org__N"/>
</dbReference>
<evidence type="ECO:0000259" key="1">
    <source>
        <dbReference type="Pfam" id="PF09681"/>
    </source>
</evidence>
<evidence type="ECO:0000313" key="2">
    <source>
        <dbReference type="EMBL" id="TLG72080.1"/>
    </source>
</evidence>
<dbReference type="InParanoid" id="A0A5R8QB11"/>
<feature type="domain" description="Phage replisome organiser N-terminal" evidence="1">
    <location>
        <begin position="9"/>
        <end position="125"/>
    </location>
</feature>
<dbReference type="AlphaFoldDB" id="A0A5R8QB11"/>
<reference evidence="2 3" key="1">
    <citation type="submission" date="2019-05" db="EMBL/GenBank/DDBJ databases">
        <title>Culicoidintestinum kansasii gen. nov., sp. nov. from the gastrointestinal tract of the biting midge, Culicoides sonorensis.</title>
        <authorList>
            <person name="Neupane S."/>
            <person name="Ghosh A."/>
            <person name="Gunther S."/>
            <person name="Martin K."/>
            <person name="Zurek L."/>
        </authorList>
    </citation>
    <scope>NUCLEOTIDE SEQUENCE [LARGE SCALE GENOMIC DNA]</scope>
    <source>
        <strain evidence="2 3">CS-1</strain>
    </source>
</reference>
<organism evidence="2 3">
    <name type="scientific">Culicoidibacter larvae</name>
    <dbReference type="NCBI Taxonomy" id="2579976"/>
    <lineage>
        <taxon>Bacteria</taxon>
        <taxon>Bacillati</taxon>
        <taxon>Bacillota</taxon>
        <taxon>Culicoidibacteria</taxon>
        <taxon>Culicoidibacterales</taxon>
        <taxon>Culicoidibacteraceae</taxon>
        <taxon>Culicoidibacter</taxon>
    </lineage>
</organism>
<dbReference type="Pfam" id="PF09681">
    <property type="entry name" value="Phage_rep_org_N"/>
    <property type="match status" value="1"/>
</dbReference>
<name>A0A5R8QB11_9FIRM</name>
<dbReference type="NCBIfam" id="TIGR01714">
    <property type="entry name" value="phage_rep_org_N"/>
    <property type="match status" value="1"/>
</dbReference>
<protein>
    <recommendedName>
        <fullName evidence="1">Phage replisome organiser N-terminal domain-containing protein</fullName>
    </recommendedName>
</protein>
<keyword evidence="3" id="KW-1185">Reference proteome</keyword>
<dbReference type="EMBL" id="VBWP01000009">
    <property type="protein sequence ID" value="TLG72080.1"/>
    <property type="molecule type" value="Genomic_DNA"/>
</dbReference>
<proteinExistence type="predicted"/>
<comment type="caution">
    <text evidence="2">The sequence shown here is derived from an EMBL/GenBank/DDBJ whole genome shotgun (WGS) entry which is preliminary data.</text>
</comment>
<gene>
    <name evidence="2" type="ORF">FEZ08_09615</name>
</gene>